<evidence type="ECO:0000256" key="3">
    <source>
        <dbReference type="ARBA" id="ARBA00022898"/>
    </source>
</evidence>
<dbReference type="GO" id="GO:0030170">
    <property type="term" value="F:pyridoxal phosphate binding"/>
    <property type="evidence" value="ECO:0007669"/>
    <property type="project" value="InterPro"/>
</dbReference>
<feature type="domain" description="Aminotransferase class I/classII large" evidence="6">
    <location>
        <begin position="38"/>
        <end position="372"/>
    </location>
</feature>
<dbReference type="GO" id="GO:0047804">
    <property type="term" value="F:cysteine-S-conjugate beta-lyase activity"/>
    <property type="evidence" value="ECO:0007669"/>
    <property type="project" value="UniProtKB-EC"/>
</dbReference>
<dbReference type="InterPro" id="IPR051798">
    <property type="entry name" value="Class-II_PLP-Dep_Aminotrans"/>
</dbReference>
<dbReference type="SUPFAM" id="SSF53383">
    <property type="entry name" value="PLP-dependent transferases"/>
    <property type="match status" value="1"/>
</dbReference>
<organism evidence="7 8">
    <name type="scientific">Acetobacterium wieringae</name>
    <dbReference type="NCBI Taxonomy" id="52694"/>
    <lineage>
        <taxon>Bacteria</taxon>
        <taxon>Bacillati</taxon>
        <taxon>Bacillota</taxon>
        <taxon>Clostridia</taxon>
        <taxon>Eubacteriales</taxon>
        <taxon>Eubacteriaceae</taxon>
        <taxon>Acetobacterium</taxon>
    </lineage>
</organism>
<evidence type="ECO:0000256" key="5">
    <source>
        <dbReference type="ARBA" id="ARBA00037974"/>
    </source>
</evidence>
<proteinExistence type="inferred from homology"/>
<protein>
    <recommendedName>
        <fullName evidence="2">cysteine-S-conjugate beta-lyase</fullName>
        <ecNumber evidence="2">4.4.1.13</ecNumber>
    </recommendedName>
</protein>
<sequence>MKYNFDEIITRDNTNSIKYDFAHRRGMPEGLLPLWVADMDFKTPAPVVEALVEKSKHGIFGYSESGQDYFFILKEWFKSRFGWNIQPDWLVTTPGVVYAIATAIRALTNAGDSIIIQQPVYYPFAEMITINERNLVVNQLVYEEGRYCIDFDDFEKKILENKVKLFILCNPHNPVGRVWTQAELTRLGDICLKHGVIVIADEIHQDFVYPGFKHLVFASLKPEYLSNTITCTAPSKTFNLAGLQVSNIFIENREIRKKFRKEMHKGGYNEISIMGIVACAAAYSKGQKWLEELKAYLFDNLSFVRTYLAERLPQVKLIEPEGTYLIWLDFSELGLSNSELEDLIINRAGLWLDAGTMFGAGGDGFQRINMAAPRLILEQALNQLEKAIKNDL</sequence>
<keyword evidence="4 7" id="KW-0456">Lyase</keyword>
<dbReference type="InterPro" id="IPR027619">
    <property type="entry name" value="C-S_lyase_PatB-like"/>
</dbReference>
<dbReference type="Gene3D" id="3.40.640.10">
    <property type="entry name" value="Type I PLP-dependent aspartate aminotransferase-like (Major domain)"/>
    <property type="match status" value="1"/>
</dbReference>
<dbReference type="InterPro" id="IPR015421">
    <property type="entry name" value="PyrdxlP-dep_Trfase_major"/>
</dbReference>
<dbReference type="RefSeq" id="WP_070371974.1">
    <property type="nucleotide sequence ID" value="NZ_LKEU01000036.1"/>
</dbReference>
<dbReference type="Gene3D" id="3.90.1150.10">
    <property type="entry name" value="Aspartate Aminotransferase, domain 1"/>
    <property type="match status" value="1"/>
</dbReference>
<evidence type="ECO:0000256" key="2">
    <source>
        <dbReference type="ARBA" id="ARBA00012224"/>
    </source>
</evidence>
<dbReference type="OrthoDB" id="9802872at2"/>
<dbReference type="PANTHER" id="PTHR43525:SF1">
    <property type="entry name" value="PROTEIN MALY"/>
    <property type="match status" value="1"/>
</dbReference>
<dbReference type="EC" id="4.4.1.13" evidence="2"/>
<comment type="similarity">
    <text evidence="5">Belongs to the class-II pyridoxal-phosphate-dependent aminotransferase family. MalY/PatB cystathionine beta-lyase subfamily.</text>
</comment>
<evidence type="ECO:0000313" key="8">
    <source>
        <dbReference type="Proteomes" id="UP000176244"/>
    </source>
</evidence>
<keyword evidence="3" id="KW-0663">Pyridoxal phosphate</keyword>
<evidence type="ECO:0000256" key="1">
    <source>
        <dbReference type="ARBA" id="ARBA00001933"/>
    </source>
</evidence>
<gene>
    <name evidence="7" type="primary">patB</name>
    <name evidence="7" type="ORF">ACWI_27020</name>
</gene>
<dbReference type="Pfam" id="PF00155">
    <property type="entry name" value="Aminotran_1_2"/>
    <property type="match status" value="1"/>
</dbReference>
<evidence type="ECO:0000256" key="4">
    <source>
        <dbReference type="ARBA" id="ARBA00023239"/>
    </source>
</evidence>
<comment type="caution">
    <text evidence="7">The sequence shown here is derived from an EMBL/GenBank/DDBJ whole genome shotgun (WGS) entry which is preliminary data.</text>
</comment>
<name>A0A1F2PEW9_9FIRM</name>
<dbReference type="InterPro" id="IPR015422">
    <property type="entry name" value="PyrdxlP-dep_Trfase_small"/>
</dbReference>
<dbReference type="NCBIfam" id="TIGR04350">
    <property type="entry name" value="C_S_lyase_PatB"/>
    <property type="match status" value="1"/>
</dbReference>
<evidence type="ECO:0000313" key="7">
    <source>
        <dbReference type="EMBL" id="OFV69813.1"/>
    </source>
</evidence>
<reference evidence="7 8" key="1">
    <citation type="submission" date="2015-09" db="EMBL/GenBank/DDBJ databases">
        <title>Genome sequence of Acetobacterium wieringae DSM 1911.</title>
        <authorList>
            <person name="Poehlein A."/>
            <person name="Bengelsdorf F.R."/>
            <person name="Schiel-Bengelsdorf B."/>
            <person name="Duerre P."/>
            <person name="Daniel R."/>
        </authorList>
    </citation>
    <scope>NUCLEOTIDE SEQUENCE [LARGE SCALE GENOMIC DNA]</scope>
    <source>
        <strain evidence="7 8">DSM 1911</strain>
    </source>
</reference>
<dbReference type="AlphaFoldDB" id="A0A1F2PEW9"/>
<evidence type="ECO:0000259" key="6">
    <source>
        <dbReference type="Pfam" id="PF00155"/>
    </source>
</evidence>
<dbReference type="InterPro" id="IPR004839">
    <property type="entry name" value="Aminotransferase_I/II_large"/>
</dbReference>
<dbReference type="STRING" id="52694.ACWI_27020"/>
<dbReference type="CDD" id="cd00609">
    <property type="entry name" value="AAT_like"/>
    <property type="match status" value="1"/>
</dbReference>
<comment type="cofactor">
    <cofactor evidence="1">
        <name>pyridoxal 5'-phosphate</name>
        <dbReference type="ChEBI" id="CHEBI:597326"/>
    </cofactor>
</comment>
<accession>A0A1F2PEW9</accession>
<dbReference type="InterPro" id="IPR015424">
    <property type="entry name" value="PyrdxlP-dep_Trfase"/>
</dbReference>
<dbReference type="PANTHER" id="PTHR43525">
    <property type="entry name" value="PROTEIN MALY"/>
    <property type="match status" value="1"/>
</dbReference>
<dbReference type="EMBL" id="LKEU01000036">
    <property type="protein sequence ID" value="OFV69813.1"/>
    <property type="molecule type" value="Genomic_DNA"/>
</dbReference>
<dbReference type="Proteomes" id="UP000176244">
    <property type="component" value="Unassembled WGS sequence"/>
</dbReference>